<reference evidence="1 2" key="1">
    <citation type="journal article" date="2008" name="Nature">
        <title>The genome of Laccaria bicolor provides insights into mycorrhizal symbiosis.</title>
        <authorList>
            <person name="Martin F."/>
            <person name="Aerts A."/>
            <person name="Ahren D."/>
            <person name="Brun A."/>
            <person name="Danchin E.G.J."/>
            <person name="Duchaussoy F."/>
            <person name="Gibon J."/>
            <person name="Kohler A."/>
            <person name="Lindquist E."/>
            <person name="Pereda V."/>
            <person name="Salamov A."/>
            <person name="Shapiro H.J."/>
            <person name="Wuyts J."/>
            <person name="Blaudez D."/>
            <person name="Buee M."/>
            <person name="Brokstein P."/>
            <person name="Canbaeck B."/>
            <person name="Cohen D."/>
            <person name="Courty P.E."/>
            <person name="Coutinho P.M."/>
            <person name="Delaruelle C."/>
            <person name="Detter J.C."/>
            <person name="Deveau A."/>
            <person name="DiFazio S."/>
            <person name="Duplessis S."/>
            <person name="Fraissinet-Tachet L."/>
            <person name="Lucic E."/>
            <person name="Frey-Klett P."/>
            <person name="Fourrey C."/>
            <person name="Feussner I."/>
            <person name="Gay G."/>
            <person name="Grimwood J."/>
            <person name="Hoegger P.J."/>
            <person name="Jain P."/>
            <person name="Kilaru S."/>
            <person name="Labbe J."/>
            <person name="Lin Y.C."/>
            <person name="Legue V."/>
            <person name="Le Tacon F."/>
            <person name="Marmeisse R."/>
            <person name="Melayah D."/>
            <person name="Montanini B."/>
            <person name="Muratet M."/>
            <person name="Nehls U."/>
            <person name="Niculita-Hirzel H."/>
            <person name="Oudot-Le Secq M.P."/>
            <person name="Peter M."/>
            <person name="Quesneville H."/>
            <person name="Rajashekar B."/>
            <person name="Reich M."/>
            <person name="Rouhier N."/>
            <person name="Schmutz J."/>
            <person name="Yin T."/>
            <person name="Chalot M."/>
            <person name="Henrissat B."/>
            <person name="Kuees U."/>
            <person name="Lucas S."/>
            <person name="Van de Peer Y."/>
            <person name="Podila G.K."/>
            <person name="Polle A."/>
            <person name="Pukkila P.J."/>
            <person name="Richardson P.M."/>
            <person name="Rouze P."/>
            <person name="Sanders I.R."/>
            <person name="Stajich J.E."/>
            <person name="Tunlid A."/>
            <person name="Tuskan G."/>
            <person name="Grigoriev I.V."/>
        </authorList>
    </citation>
    <scope>NUCLEOTIDE SEQUENCE [LARGE SCALE GENOMIC DNA]</scope>
    <source>
        <strain evidence="2">S238N-H82 / ATCC MYA-4686</strain>
    </source>
</reference>
<organism evidence="2">
    <name type="scientific">Laccaria bicolor (strain S238N-H82 / ATCC MYA-4686)</name>
    <name type="common">Bicoloured deceiver</name>
    <name type="synonym">Laccaria laccata var. bicolor</name>
    <dbReference type="NCBI Taxonomy" id="486041"/>
    <lineage>
        <taxon>Eukaryota</taxon>
        <taxon>Fungi</taxon>
        <taxon>Dikarya</taxon>
        <taxon>Basidiomycota</taxon>
        <taxon>Agaricomycotina</taxon>
        <taxon>Agaricomycetes</taxon>
        <taxon>Agaricomycetidae</taxon>
        <taxon>Agaricales</taxon>
        <taxon>Agaricineae</taxon>
        <taxon>Hydnangiaceae</taxon>
        <taxon>Laccaria</taxon>
    </lineage>
</organism>
<dbReference type="KEGG" id="lbc:LACBIDRAFT_314128"/>
<dbReference type="EMBL" id="DS547095">
    <property type="protein sequence ID" value="EDR12022.1"/>
    <property type="molecule type" value="Genomic_DNA"/>
</dbReference>
<dbReference type="HOGENOM" id="CLU_082473_1_0_1"/>
<dbReference type="AlphaFoldDB" id="B0D1N4"/>
<gene>
    <name evidence="1" type="ORF">LACBIDRAFT_314128</name>
</gene>
<sequence>MFEAYLRAIGLWWLHLTNRQPNLPPSVDELLAEPSSVRRRHPRRYHPSLRNNNFPDTALASLYRLYEFYIIDDTISFRNEIEWFWHRHDWQVHAIPDPSDTDPLRYALLGGLTEILCQSFNRLINLGLPRDSPPIVEDFAALAARPKVLECPPEWLANIQPLPEPVFVPNGKGERVAAEDSSLVFRKWNIFIEHPHSYFVWGLPSAHPVNATTPLTCTNSLLD</sequence>
<accession>B0D1N4</accession>
<dbReference type="InParanoid" id="B0D1N4"/>
<evidence type="ECO:0000313" key="2">
    <source>
        <dbReference type="Proteomes" id="UP000001194"/>
    </source>
</evidence>
<proteinExistence type="predicted"/>
<protein>
    <submittedName>
        <fullName evidence="1">Predicted protein</fullName>
    </submittedName>
</protein>
<dbReference type="Proteomes" id="UP000001194">
    <property type="component" value="Unassembled WGS sequence"/>
</dbReference>
<dbReference type="RefSeq" id="XP_001877919.1">
    <property type="nucleotide sequence ID" value="XM_001877884.1"/>
</dbReference>
<keyword evidence="2" id="KW-1185">Reference proteome</keyword>
<dbReference type="GeneID" id="6073094"/>
<dbReference type="OrthoDB" id="5422293at2759"/>
<evidence type="ECO:0000313" key="1">
    <source>
        <dbReference type="EMBL" id="EDR12022.1"/>
    </source>
</evidence>
<name>B0D1N4_LACBS</name>